<comment type="caution">
    <text evidence="1">The sequence shown here is derived from an EMBL/GenBank/DDBJ whole genome shotgun (WGS) entry which is preliminary data.</text>
</comment>
<dbReference type="EMBL" id="JAHXRF010000008">
    <property type="protein sequence ID" value="MBW4865619.1"/>
    <property type="molecule type" value="Genomic_DNA"/>
</dbReference>
<gene>
    <name evidence="1" type="ORF">KZY68_06250</name>
</gene>
<evidence type="ECO:0000313" key="2">
    <source>
        <dbReference type="Proteomes" id="UP001196873"/>
    </source>
</evidence>
<evidence type="ECO:0000313" key="1">
    <source>
        <dbReference type="EMBL" id="MBW4865619.1"/>
    </source>
</evidence>
<name>A0AAW4NSH1_9BACT</name>
<reference evidence="1" key="1">
    <citation type="submission" date="2021-07" db="EMBL/GenBank/DDBJ databases">
        <title>Genomic diversity and antimicrobial resistance of Prevotella spp. isolated from chronic lung disease airways.</title>
        <authorList>
            <person name="Webb K.A."/>
            <person name="Olagoke O.S."/>
            <person name="Baird T."/>
            <person name="Neill J."/>
            <person name="Pham A."/>
            <person name="Wells T.J."/>
            <person name="Ramsay K.A."/>
            <person name="Bell S.C."/>
            <person name="Sarovich D.S."/>
            <person name="Price E.P."/>
        </authorList>
    </citation>
    <scope>NUCLEOTIDE SEQUENCE</scope>
    <source>
        <strain evidence="1">SCHI0047.S.3</strain>
    </source>
</reference>
<dbReference type="AlphaFoldDB" id="A0AAW4NSH1"/>
<organism evidence="1 2">
    <name type="scientific">Segatella salivae</name>
    <dbReference type="NCBI Taxonomy" id="228604"/>
    <lineage>
        <taxon>Bacteria</taxon>
        <taxon>Pseudomonadati</taxon>
        <taxon>Bacteroidota</taxon>
        <taxon>Bacteroidia</taxon>
        <taxon>Bacteroidales</taxon>
        <taxon>Prevotellaceae</taxon>
        <taxon>Segatella</taxon>
    </lineage>
</organism>
<accession>A0AAW4NSH1</accession>
<proteinExistence type="predicted"/>
<dbReference type="RefSeq" id="WP_219427742.1">
    <property type="nucleotide sequence ID" value="NZ_JAHXRD010000009.1"/>
</dbReference>
<dbReference type="Proteomes" id="UP001196873">
    <property type="component" value="Unassembled WGS sequence"/>
</dbReference>
<protein>
    <submittedName>
        <fullName evidence="1">Uncharacterized protein</fullName>
    </submittedName>
</protein>
<sequence>MVTTITNTENNTISMYWNTLRSMSKNIRLALAVKLTNSVLEEEREEMSDAAYNKEMRDRFFGKWEGNETADELMSIIKENSTSRSNRECEAPWSY</sequence>